<dbReference type="RefSeq" id="WP_077151682.1">
    <property type="nucleotide sequence ID" value="NZ_CABMMO010000009.1"/>
</dbReference>
<gene>
    <name evidence="2" type="ORF">BTN92_10190</name>
</gene>
<dbReference type="Proteomes" id="UP000189299">
    <property type="component" value="Unassembled WGS sequence"/>
</dbReference>
<reference evidence="2 3" key="1">
    <citation type="submission" date="2016-12" db="EMBL/GenBank/DDBJ databases">
        <authorList>
            <person name="Song W.-J."/>
            <person name="Kurnit D.M."/>
        </authorList>
    </citation>
    <scope>NUCLEOTIDE SEQUENCE [LARGE SCALE GENOMIC DNA]</scope>
    <source>
        <strain evidence="2 3">CGB1038-1_S1</strain>
    </source>
</reference>
<dbReference type="OrthoDB" id="2197839at2"/>
<evidence type="ECO:0000313" key="2">
    <source>
        <dbReference type="EMBL" id="ONN42629.1"/>
    </source>
</evidence>
<evidence type="ECO:0000259" key="1">
    <source>
        <dbReference type="Pfam" id="PF14200"/>
    </source>
</evidence>
<organism evidence="2 3">
    <name type="scientific">Enterococcus mundtii</name>
    <dbReference type="NCBI Taxonomy" id="53346"/>
    <lineage>
        <taxon>Bacteria</taxon>
        <taxon>Bacillati</taxon>
        <taxon>Bacillota</taxon>
        <taxon>Bacilli</taxon>
        <taxon>Lactobacillales</taxon>
        <taxon>Enterococcaceae</taxon>
        <taxon>Enterococcus</taxon>
    </lineage>
</organism>
<name>A0A1V2UH17_ENTMU</name>
<dbReference type="InterPro" id="IPR000772">
    <property type="entry name" value="Ricin_B_lectin"/>
</dbReference>
<dbReference type="Pfam" id="PF14200">
    <property type="entry name" value="RicinB_lectin_2"/>
    <property type="match status" value="1"/>
</dbReference>
<feature type="domain" description="Ricin B lectin" evidence="1">
    <location>
        <begin position="133"/>
        <end position="197"/>
    </location>
</feature>
<evidence type="ECO:0000313" key="3">
    <source>
        <dbReference type="Proteomes" id="UP000189299"/>
    </source>
</evidence>
<sequence>MKVFTKLMVGAFVVTTLGVVGGNQTVSAGIEENIPGSNVANYFNNKVVKIQSEMNRGMVLDWDQSNLDQVIIYNSANSWNQKWNMFYNFATETYTLSTDPHQFNGFIKSVSLSVSEKSFDSKGNPRIATTGLNSNWRLYKVGVDELLGDGLFVLQNTETGKVLDIENGAPSQGQKLVATEGEGRGTSSQRFRIHTVGNV</sequence>
<dbReference type="SUPFAM" id="SSF50370">
    <property type="entry name" value="Ricin B-like lectins"/>
    <property type="match status" value="1"/>
</dbReference>
<proteinExistence type="predicted"/>
<dbReference type="AlphaFoldDB" id="A0A1V2UH17"/>
<comment type="caution">
    <text evidence="2">The sequence shown here is derived from an EMBL/GenBank/DDBJ whole genome shotgun (WGS) entry which is preliminary data.</text>
</comment>
<dbReference type="InterPro" id="IPR035992">
    <property type="entry name" value="Ricin_B-like_lectins"/>
</dbReference>
<protein>
    <recommendedName>
        <fullName evidence="1">Ricin B lectin domain-containing protein</fullName>
    </recommendedName>
</protein>
<dbReference type="EMBL" id="MSTR01000009">
    <property type="protein sequence ID" value="ONN42629.1"/>
    <property type="molecule type" value="Genomic_DNA"/>
</dbReference>
<dbReference type="Gene3D" id="2.80.10.50">
    <property type="match status" value="1"/>
</dbReference>
<accession>A0A1V2UH17</accession>